<evidence type="ECO:0000256" key="3">
    <source>
        <dbReference type="ARBA" id="ARBA00022989"/>
    </source>
</evidence>
<keyword evidence="2 5" id="KW-0812">Transmembrane</keyword>
<dbReference type="Pfam" id="PF11846">
    <property type="entry name" value="Wzy_C_2"/>
    <property type="match status" value="1"/>
</dbReference>
<feature type="transmembrane region" description="Helical" evidence="5">
    <location>
        <begin position="109"/>
        <end position="127"/>
    </location>
</feature>
<feature type="transmembrane region" description="Helical" evidence="5">
    <location>
        <begin position="20"/>
        <end position="40"/>
    </location>
</feature>
<evidence type="ECO:0000259" key="7">
    <source>
        <dbReference type="Pfam" id="PF11846"/>
    </source>
</evidence>
<dbReference type="InterPro" id="IPR051533">
    <property type="entry name" value="WaaL-like"/>
</dbReference>
<evidence type="ECO:0000256" key="2">
    <source>
        <dbReference type="ARBA" id="ARBA00022692"/>
    </source>
</evidence>
<dbReference type="OrthoDB" id="5596698at2"/>
<feature type="transmembrane region" description="Helical" evidence="5">
    <location>
        <begin position="359"/>
        <end position="380"/>
    </location>
</feature>
<evidence type="ECO:0000256" key="4">
    <source>
        <dbReference type="ARBA" id="ARBA00023136"/>
    </source>
</evidence>
<name>S3IXT6_9ENTR</name>
<dbReference type="Pfam" id="PF04932">
    <property type="entry name" value="Wzy_C"/>
    <property type="match status" value="1"/>
</dbReference>
<evidence type="ECO:0000256" key="1">
    <source>
        <dbReference type="ARBA" id="ARBA00004141"/>
    </source>
</evidence>
<reference evidence="8 9" key="1">
    <citation type="submission" date="2013-04" db="EMBL/GenBank/DDBJ databases">
        <authorList>
            <person name="Weinstock G."/>
            <person name="Sodergren E."/>
            <person name="Lobos E.A."/>
            <person name="Fulton L."/>
            <person name="Fulton R."/>
            <person name="Courtney L."/>
            <person name="Fronick C."/>
            <person name="O'Laughlin M."/>
            <person name="Godfrey J."/>
            <person name="Wilson R.M."/>
            <person name="Miner T."/>
            <person name="Farmer C."/>
            <person name="Delehaunty K."/>
            <person name="Cordes M."/>
            <person name="Minx P."/>
            <person name="Tomlinson C."/>
            <person name="Chen J."/>
            <person name="Wollam A."/>
            <person name="Pepin K.H."/>
            <person name="Palsikar V.B."/>
            <person name="Zhang X."/>
            <person name="Suruliraj S."/>
            <person name="Perna N.T."/>
            <person name="Plunkett G."/>
            <person name="Warren W."/>
            <person name="Mitreva M."/>
            <person name="Mardis E.R."/>
            <person name="Wilson R.K."/>
        </authorList>
    </citation>
    <scope>NUCLEOTIDE SEQUENCE [LARGE SCALE GENOMIC DNA]</scope>
    <source>
        <strain evidence="8 9">DSM 4568</strain>
    </source>
</reference>
<feature type="transmembrane region" description="Helical" evidence="5">
    <location>
        <begin position="79"/>
        <end position="97"/>
    </location>
</feature>
<accession>S3IXT6</accession>
<evidence type="ECO:0000259" key="6">
    <source>
        <dbReference type="Pfam" id="PF04932"/>
    </source>
</evidence>
<comment type="subcellular location">
    <subcellularLocation>
        <location evidence="1">Membrane</location>
        <topology evidence="1">Multi-pass membrane protein</topology>
    </subcellularLocation>
</comment>
<feature type="transmembrane region" description="Helical" evidence="5">
    <location>
        <begin position="434"/>
        <end position="453"/>
    </location>
</feature>
<dbReference type="STRING" id="566551.HMPREF0201_01710"/>
<feature type="transmembrane region" description="Helical" evidence="5">
    <location>
        <begin position="232"/>
        <end position="248"/>
    </location>
</feature>
<dbReference type="HOGENOM" id="CLU_034284_0_0_6"/>
<keyword evidence="4 5" id="KW-0472">Membrane</keyword>
<dbReference type="AlphaFoldDB" id="S3IXT6"/>
<gene>
    <name evidence="8" type="ORF">HMPREF0201_01710</name>
</gene>
<dbReference type="InterPro" id="IPR007016">
    <property type="entry name" value="O-antigen_ligase-rel_domated"/>
</dbReference>
<protein>
    <submittedName>
        <fullName evidence="8">O-antigen polymerase</fullName>
    </submittedName>
</protein>
<feature type="transmembrane region" description="Helical" evidence="5">
    <location>
        <begin position="255"/>
        <end position="273"/>
    </location>
</feature>
<evidence type="ECO:0000256" key="5">
    <source>
        <dbReference type="SAM" id="Phobius"/>
    </source>
</evidence>
<feature type="transmembrane region" description="Helical" evidence="5">
    <location>
        <begin position="465"/>
        <end position="487"/>
    </location>
</feature>
<dbReference type="GO" id="GO:0016020">
    <property type="term" value="C:membrane"/>
    <property type="evidence" value="ECO:0007669"/>
    <property type="project" value="UniProtKB-SubCell"/>
</dbReference>
<sequence>MMYLPLRAFSRYFKRAIPDCAIVGMLALLLSVLLIIPWPTLPGTGLLLTINLITWIWVGLCGLGLCTTLLRRRLQGGQVAKLVFTGALLMSLPLMWTSETFRSNAFDRIAGLWGMAVFLCLLLQVPARGDLRRRIYATIVFAGLIQVGLSVWQLLFPASAQVWMGYDINLMASRPAGSLSQANQLGSFVATALACSVLLGTGSLKRKRYLHILNGLSTLLLSAGVILTQSRAMQAASVLAVVVLLVLNTNAVRNVGIWLIAGVITGSLLFPALQSMRQAADAEATNTQPVDYQARLKWNRAHSNNERFVMMQATTTMDRHHIFAGEGLGSFEVLFPKILSQNGVNNPFPLTVSHPHNEILYAWFEGGIVAVMGLFAWLYVGFMPFQRLLASGWRRLVGRGAFGSLAGRTVAARGAVIIPLIAHTMSEFPLYQSATHAVLLVVLVWLALPVRAARPAASSSVFAGFGLRVALTSTVALLSLAVIVFMATGLSTASQLRDAESFEMMDSTALLEVMNPWSQPDRLLFDRAVTELMVFSQTHDRASLDRFQAMAENWLGRHNDANLTWSLVRIARLHGNELREEYWRHRGCLSFSQDQRFQCQGSASVGSTLLRSKK</sequence>
<feature type="transmembrane region" description="Helical" evidence="5">
    <location>
        <begin position="139"/>
        <end position="164"/>
    </location>
</feature>
<dbReference type="PANTHER" id="PTHR37422:SF13">
    <property type="entry name" value="LIPOPOLYSACCHARIDE BIOSYNTHESIS PROTEIN PA4999-RELATED"/>
    <property type="match status" value="1"/>
</dbReference>
<dbReference type="PATRIC" id="fig|566551.4.peg.1581"/>
<keyword evidence="3 5" id="KW-1133">Transmembrane helix</keyword>
<feature type="domain" description="Virulence factor membrane-bound polymerase C-terminal" evidence="7">
    <location>
        <begin position="415"/>
        <end position="595"/>
    </location>
</feature>
<feature type="domain" description="O-antigen ligase-related" evidence="6">
    <location>
        <begin position="217"/>
        <end position="374"/>
    </location>
</feature>
<proteinExistence type="predicted"/>
<feature type="transmembrane region" description="Helical" evidence="5">
    <location>
        <begin position="46"/>
        <end position="67"/>
    </location>
</feature>
<feature type="transmembrane region" description="Helical" evidence="5">
    <location>
        <begin position="209"/>
        <end position="226"/>
    </location>
</feature>
<dbReference type="EMBL" id="ATDT01000010">
    <property type="protein sequence ID" value="EPF17730.1"/>
    <property type="molecule type" value="Genomic_DNA"/>
</dbReference>
<feature type="transmembrane region" description="Helical" evidence="5">
    <location>
        <begin position="184"/>
        <end position="202"/>
    </location>
</feature>
<dbReference type="PANTHER" id="PTHR37422">
    <property type="entry name" value="TEICHURONIC ACID BIOSYNTHESIS PROTEIN TUAE"/>
    <property type="match status" value="1"/>
</dbReference>
<dbReference type="Proteomes" id="UP000014585">
    <property type="component" value="Unassembled WGS sequence"/>
</dbReference>
<evidence type="ECO:0000313" key="8">
    <source>
        <dbReference type="EMBL" id="EPF17730.1"/>
    </source>
</evidence>
<comment type="caution">
    <text evidence="8">The sequence shown here is derived from an EMBL/GenBank/DDBJ whole genome shotgun (WGS) entry which is preliminary data.</text>
</comment>
<evidence type="ECO:0000313" key="9">
    <source>
        <dbReference type="Proteomes" id="UP000014585"/>
    </source>
</evidence>
<organism evidence="8 9">
    <name type="scientific">Cedecea davisae DSM 4568</name>
    <dbReference type="NCBI Taxonomy" id="566551"/>
    <lineage>
        <taxon>Bacteria</taxon>
        <taxon>Pseudomonadati</taxon>
        <taxon>Pseudomonadota</taxon>
        <taxon>Gammaproteobacteria</taxon>
        <taxon>Enterobacterales</taxon>
        <taxon>Enterobacteriaceae</taxon>
        <taxon>Cedecea</taxon>
    </lineage>
</organism>
<dbReference type="RefSeq" id="WP_016536021.1">
    <property type="nucleotide sequence ID" value="NZ_KE161030.1"/>
</dbReference>
<dbReference type="InterPro" id="IPR021797">
    <property type="entry name" value="Wzy_C_2"/>
</dbReference>
<feature type="transmembrane region" description="Helical" evidence="5">
    <location>
        <begin position="401"/>
        <end position="422"/>
    </location>
</feature>